<sequence>MEKDNIKNIAKLLKADQDYLISIKDNLELKTGKKDIFENILQRNKAIGDNIIKNLGVQNQTPTAIFTKAFQNIETIDNKLKNLLNNPNCHNIESCNSYINFVKKLNPLKSGLFIKESKAIELLKTNQPQKVLDYLKLNNIDEALKKHSVFEIFASLRFLEGSDWLNNVFFKEYEKLTPDDFEARQIQMIAMDKIWQSAARPFVQKKWHNISHLKELGVIFILPLSAGAPGEVIRTISLLLHYMEEVPFYSKIFKNIIQNKDSFAQNFTSLLRGDVYDEIPEEKSNKIAWLVIQRYLAKDDEYDWRLFYPHINTEGLLWYKAHQNLMKIEDVPEIKVWQNADWVGNFFKESSGFESLISFNLVDLSMSLVKKEANIKYEYHRHTASWNELFASFFSYEELETKAIINLLQGYFYI</sequence>
<name>A0A2H0N7D8_9BACT</name>
<comment type="caution">
    <text evidence="1">The sequence shown here is derived from an EMBL/GenBank/DDBJ whole genome shotgun (WGS) entry which is preliminary data.</text>
</comment>
<accession>A0A2H0N7D8</accession>
<proteinExistence type="predicted"/>
<reference evidence="1 2" key="1">
    <citation type="submission" date="2017-09" db="EMBL/GenBank/DDBJ databases">
        <title>Depth-based differentiation of microbial function through sediment-hosted aquifers and enrichment of novel symbionts in the deep terrestrial subsurface.</title>
        <authorList>
            <person name="Probst A.J."/>
            <person name="Ladd B."/>
            <person name="Jarett J.K."/>
            <person name="Geller-Mcgrath D.E."/>
            <person name="Sieber C.M."/>
            <person name="Emerson J.B."/>
            <person name="Anantharaman K."/>
            <person name="Thomas B.C."/>
            <person name="Malmstrom R."/>
            <person name="Stieglmeier M."/>
            <person name="Klingl A."/>
            <person name="Woyke T."/>
            <person name="Ryan C.M."/>
            <person name="Banfield J.F."/>
        </authorList>
    </citation>
    <scope>NUCLEOTIDE SEQUENCE [LARGE SCALE GENOMIC DNA]</scope>
    <source>
        <strain evidence="1">CG11_big_fil_rev_8_21_14_0_20_35_14</strain>
    </source>
</reference>
<dbReference type="AlphaFoldDB" id="A0A2H0N7D8"/>
<protein>
    <submittedName>
        <fullName evidence="1">Uncharacterized protein</fullName>
    </submittedName>
</protein>
<dbReference type="Proteomes" id="UP000229893">
    <property type="component" value="Unassembled WGS sequence"/>
</dbReference>
<gene>
    <name evidence="1" type="ORF">COV57_02215</name>
</gene>
<evidence type="ECO:0000313" key="1">
    <source>
        <dbReference type="EMBL" id="PIR04822.1"/>
    </source>
</evidence>
<organism evidence="1 2">
    <name type="scientific">Candidatus Liptonbacteria bacterium CG11_big_fil_rev_8_21_14_0_20_35_14</name>
    <dbReference type="NCBI Taxonomy" id="1974634"/>
    <lineage>
        <taxon>Bacteria</taxon>
        <taxon>Candidatus Liptoniibacteriota</taxon>
    </lineage>
</organism>
<evidence type="ECO:0000313" key="2">
    <source>
        <dbReference type="Proteomes" id="UP000229893"/>
    </source>
</evidence>
<dbReference type="EMBL" id="PCWO01000032">
    <property type="protein sequence ID" value="PIR04822.1"/>
    <property type="molecule type" value="Genomic_DNA"/>
</dbReference>